<keyword evidence="1" id="KW-0472">Membrane</keyword>
<proteinExistence type="predicted"/>
<gene>
    <name evidence="2" type="ORF">AC625_02045</name>
</gene>
<keyword evidence="1" id="KW-1133">Transmembrane helix</keyword>
<dbReference type="InterPro" id="IPR018770">
    <property type="entry name" value="ChloroindolylP_hydrolase"/>
</dbReference>
<organism evidence="2 3">
    <name type="scientific">Peribacillus loiseleuriae</name>
    <dbReference type="NCBI Taxonomy" id="1679170"/>
    <lineage>
        <taxon>Bacteria</taxon>
        <taxon>Bacillati</taxon>
        <taxon>Bacillota</taxon>
        <taxon>Bacilli</taxon>
        <taxon>Bacillales</taxon>
        <taxon>Bacillaceae</taxon>
        <taxon>Peribacillus</taxon>
    </lineage>
</organism>
<keyword evidence="3" id="KW-1185">Reference proteome</keyword>
<evidence type="ECO:0000256" key="1">
    <source>
        <dbReference type="SAM" id="Phobius"/>
    </source>
</evidence>
<dbReference type="Pfam" id="PF10112">
    <property type="entry name" value="Halogen_Hydrol"/>
    <property type="match status" value="1"/>
</dbReference>
<keyword evidence="1" id="KW-0812">Transmembrane</keyword>
<reference evidence="3" key="1">
    <citation type="submission" date="2015-07" db="EMBL/GenBank/DDBJ databases">
        <title>Genome sequencing project for genomic taxonomy and phylogenomics of Bacillus-like bacteria.</title>
        <authorList>
            <person name="Liu B."/>
            <person name="Wang J."/>
            <person name="Zhu Y."/>
            <person name="Liu G."/>
            <person name="Chen Q."/>
            <person name="Chen Z."/>
            <person name="Lan J."/>
            <person name="Che J."/>
            <person name="Ge C."/>
            <person name="Shi H."/>
            <person name="Pan Z."/>
            <person name="Liu X."/>
        </authorList>
    </citation>
    <scope>NUCLEOTIDE SEQUENCE [LARGE SCALE GENOMIC DNA]</scope>
    <source>
        <strain evidence="3">FJAT-27997</strain>
    </source>
</reference>
<protein>
    <submittedName>
        <fullName evidence="2">Protein xpaC</fullName>
    </submittedName>
</protein>
<dbReference type="OrthoDB" id="2081028at2"/>
<dbReference type="PATRIC" id="fig|1679170.3.peg.398"/>
<comment type="caution">
    <text evidence="2">The sequence shown here is derived from an EMBL/GenBank/DDBJ whole genome shotgun (WGS) entry which is preliminary data.</text>
</comment>
<name>A0A0K9GP31_9BACI</name>
<dbReference type="AlphaFoldDB" id="A0A0K9GP31"/>
<feature type="transmembrane region" description="Helical" evidence="1">
    <location>
        <begin position="7"/>
        <end position="30"/>
    </location>
</feature>
<sequence length="218" mass="25026">MNRLVTSIAGIVISGPIAVIIWPVCVYGFGQTIILSTIWSVLGGVLAFGASSIYMTARFLKKHGLSRKEYRYIQGNVKEAKSKVFRACKALLSIRHIPSLKERIELVRMIRKIYSLTKKEPKRFYQAEQFYFSHLDSTLELAEKYVFLAAQPKKNKELDLSLIETRRTLEKLTKTVEEDLYEVISNDIQELDFEIDVAKQTIKNTKESSLITGSKKWK</sequence>
<feature type="transmembrane region" description="Helical" evidence="1">
    <location>
        <begin position="36"/>
        <end position="57"/>
    </location>
</feature>
<evidence type="ECO:0000313" key="2">
    <source>
        <dbReference type="EMBL" id="KMY48444.1"/>
    </source>
</evidence>
<dbReference type="Proteomes" id="UP000037146">
    <property type="component" value="Unassembled WGS sequence"/>
</dbReference>
<dbReference type="EMBL" id="LFZW01000001">
    <property type="protein sequence ID" value="KMY48444.1"/>
    <property type="molecule type" value="Genomic_DNA"/>
</dbReference>
<accession>A0A0K9GP31</accession>
<evidence type="ECO:0000313" key="3">
    <source>
        <dbReference type="Proteomes" id="UP000037146"/>
    </source>
</evidence>
<dbReference type="RefSeq" id="WP_049679768.1">
    <property type="nucleotide sequence ID" value="NZ_LFZW01000001.1"/>
</dbReference>
<dbReference type="STRING" id="1679170.AC625_02045"/>